<accession>A0A0C2WBY0</accession>
<protein>
    <recommendedName>
        <fullName evidence="2">DUF4246 domain-containing protein</fullName>
    </recommendedName>
</protein>
<dbReference type="Pfam" id="PF14033">
    <property type="entry name" value="DUF4246"/>
    <property type="match status" value="1"/>
</dbReference>
<sequence length="575" mass="66218">MSHLLPMGDKGYLHPFLDGRLYDTGVGEDIRTLVELKMDRLSYYIRSLPSWWTHLEDPKVLREWREIARDQQFITNENWNEDTPLLQTIPGLTEYQITWVLNELRWYARRRDPNDCQVSCFERVWESDSALPDEIRRGICAQIDACFLTNDTTRRECLRRDWVGPQARNVTILDFVHPFDFPIVSNRTLRFEDDGGERRLVNAVIGTKYGAIPTDFVIPTEDQPPVVSRLGYISGIPPTKRFTPLLDLINAALEKSIPLFERTLTSLHRANHVLVTPRIALGTGPPIRYERGTDPPDEPGQGIGDGTDDEEDEEQWHEWDRAVHRWAQTRKPIPPDLPTGGYVERPGLDGETEHKVSLRGRTLQLFIKLSRVELTPNSPRFPGGEWTCEGSYENRVVACMSTVLDSSNVTDGELGLKMAVTRPIITASDPDFACMEYWGKKRYYPLNQFIGAVRMKEGRCIAYPNLYQHRLSPFELVDPTKPGHRTILQLQLVDPELAVLSTTDVPPQPASWALDALLESLDKRLPMEVVLKIMEFAVGEEFFLSDDCRWPYRYEMQLLNELDRERIGCYFEEEL</sequence>
<proteinExistence type="predicted"/>
<feature type="region of interest" description="Disordered" evidence="1">
    <location>
        <begin position="330"/>
        <end position="349"/>
    </location>
</feature>
<dbReference type="Proteomes" id="UP000054097">
    <property type="component" value="Unassembled WGS sequence"/>
</dbReference>
<name>A0A0C2WBY0_SERVB</name>
<evidence type="ECO:0000313" key="4">
    <source>
        <dbReference type="Proteomes" id="UP000054097"/>
    </source>
</evidence>
<evidence type="ECO:0000313" key="3">
    <source>
        <dbReference type="EMBL" id="KIM23958.1"/>
    </source>
</evidence>
<evidence type="ECO:0000256" key="1">
    <source>
        <dbReference type="SAM" id="MobiDB-lite"/>
    </source>
</evidence>
<feature type="compositionally biased region" description="Acidic residues" evidence="1">
    <location>
        <begin position="306"/>
        <end position="315"/>
    </location>
</feature>
<keyword evidence="4" id="KW-1185">Reference proteome</keyword>
<dbReference type="AlphaFoldDB" id="A0A0C2WBY0"/>
<gene>
    <name evidence="3" type="ORF">M408DRAFT_27405</name>
</gene>
<dbReference type="STRING" id="933852.A0A0C2WBY0"/>
<feature type="domain" description="DUF4246" evidence="2">
    <location>
        <begin position="96"/>
        <end position="514"/>
    </location>
</feature>
<organism evidence="3 4">
    <name type="scientific">Serendipita vermifera MAFF 305830</name>
    <dbReference type="NCBI Taxonomy" id="933852"/>
    <lineage>
        <taxon>Eukaryota</taxon>
        <taxon>Fungi</taxon>
        <taxon>Dikarya</taxon>
        <taxon>Basidiomycota</taxon>
        <taxon>Agaricomycotina</taxon>
        <taxon>Agaricomycetes</taxon>
        <taxon>Sebacinales</taxon>
        <taxon>Serendipitaceae</taxon>
        <taxon>Serendipita</taxon>
    </lineage>
</organism>
<evidence type="ECO:0000259" key="2">
    <source>
        <dbReference type="Pfam" id="PF14033"/>
    </source>
</evidence>
<feature type="region of interest" description="Disordered" evidence="1">
    <location>
        <begin position="284"/>
        <end position="316"/>
    </location>
</feature>
<dbReference type="PANTHER" id="PTHR33119">
    <property type="entry name" value="IFI3P"/>
    <property type="match status" value="1"/>
</dbReference>
<dbReference type="EMBL" id="KN824329">
    <property type="protein sequence ID" value="KIM23958.1"/>
    <property type="molecule type" value="Genomic_DNA"/>
</dbReference>
<dbReference type="PANTHER" id="PTHR33119:SF1">
    <property type="entry name" value="FE2OG DIOXYGENASE DOMAIN-CONTAINING PROTEIN"/>
    <property type="match status" value="1"/>
</dbReference>
<dbReference type="InterPro" id="IPR025340">
    <property type="entry name" value="DUF4246"/>
</dbReference>
<dbReference type="OrthoDB" id="415532at2759"/>
<dbReference type="HOGENOM" id="CLU_012066_3_2_1"/>
<reference evidence="4" key="2">
    <citation type="submission" date="2015-01" db="EMBL/GenBank/DDBJ databases">
        <title>Evolutionary Origins and Diversification of the Mycorrhizal Mutualists.</title>
        <authorList>
            <consortium name="DOE Joint Genome Institute"/>
            <consortium name="Mycorrhizal Genomics Consortium"/>
            <person name="Kohler A."/>
            <person name="Kuo A."/>
            <person name="Nagy L.G."/>
            <person name="Floudas D."/>
            <person name="Copeland A."/>
            <person name="Barry K.W."/>
            <person name="Cichocki N."/>
            <person name="Veneault-Fourrey C."/>
            <person name="LaButti K."/>
            <person name="Lindquist E.A."/>
            <person name="Lipzen A."/>
            <person name="Lundell T."/>
            <person name="Morin E."/>
            <person name="Murat C."/>
            <person name="Riley R."/>
            <person name="Ohm R."/>
            <person name="Sun H."/>
            <person name="Tunlid A."/>
            <person name="Henrissat B."/>
            <person name="Grigoriev I.V."/>
            <person name="Hibbett D.S."/>
            <person name="Martin F."/>
        </authorList>
    </citation>
    <scope>NUCLEOTIDE SEQUENCE [LARGE SCALE GENOMIC DNA]</scope>
    <source>
        <strain evidence="4">MAFF 305830</strain>
    </source>
</reference>
<reference evidence="3 4" key="1">
    <citation type="submission" date="2014-04" db="EMBL/GenBank/DDBJ databases">
        <authorList>
            <consortium name="DOE Joint Genome Institute"/>
            <person name="Kuo A."/>
            <person name="Zuccaro A."/>
            <person name="Kohler A."/>
            <person name="Nagy L.G."/>
            <person name="Floudas D."/>
            <person name="Copeland A."/>
            <person name="Barry K.W."/>
            <person name="Cichocki N."/>
            <person name="Veneault-Fourrey C."/>
            <person name="LaButti K."/>
            <person name="Lindquist E.A."/>
            <person name="Lipzen A."/>
            <person name="Lundell T."/>
            <person name="Morin E."/>
            <person name="Murat C."/>
            <person name="Sun H."/>
            <person name="Tunlid A."/>
            <person name="Henrissat B."/>
            <person name="Grigoriev I.V."/>
            <person name="Hibbett D.S."/>
            <person name="Martin F."/>
            <person name="Nordberg H.P."/>
            <person name="Cantor M.N."/>
            <person name="Hua S.X."/>
        </authorList>
    </citation>
    <scope>NUCLEOTIDE SEQUENCE [LARGE SCALE GENOMIC DNA]</scope>
    <source>
        <strain evidence="3 4">MAFF 305830</strain>
    </source>
</reference>
<dbReference type="InterPro" id="IPR049192">
    <property type="entry name" value="DUF4246_C"/>
</dbReference>